<reference evidence="2" key="1">
    <citation type="journal article" date="2014" name="Int. J. Syst. Evol. Microbiol.">
        <title>Complete genome sequence of Corynebacterium casei LMG S-19264T (=DSM 44701T), isolated from a smear-ripened cheese.</title>
        <authorList>
            <consortium name="US DOE Joint Genome Institute (JGI-PGF)"/>
            <person name="Walter F."/>
            <person name="Albersmeier A."/>
            <person name="Kalinowski J."/>
            <person name="Ruckert C."/>
        </authorList>
    </citation>
    <scope>NUCLEOTIDE SEQUENCE</scope>
    <source>
        <strain evidence="2">KCTC 32422</strain>
    </source>
</reference>
<evidence type="ECO:0000313" key="3">
    <source>
        <dbReference type="Proteomes" id="UP000634139"/>
    </source>
</evidence>
<feature type="region of interest" description="Disordered" evidence="1">
    <location>
        <begin position="199"/>
        <end position="221"/>
    </location>
</feature>
<evidence type="ECO:0000313" key="2">
    <source>
        <dbReference type="EMBL" id="GGZ94611.1"/>
    </source>
</evidence>
<organism evidence="2 3">
    <name type="scientific">Novosphingobium arvoryzae</name>
    <dbReference type="NCBI Taxonomy" id="1256514"/>
    <lineage>
        <taxon>Bacteria</taxon>
        <taxon>Pseudomonadati</taxon>
        <taxon>Pseudomonadota</taxon>
        <taxon>Alphaproteobacteria</taxon>
        <taxon>Sphingomonadales</taxon>
        <taxon>Sphingomonadaceae</taxon>
        <taxon>Novosphingobium</taxon>
    </lineage>
</organism>
<protein>
    <submittedName>
        <fullName evidence="2">Uncharacterized protein</fullName>
    </submittedName>
</protein>
<comment type="caution">
    <text evidence="2">The sequence shown here is derived from an EMBL/GenBank/DDBJ whole genome shotgun (WGS) entry which is preliminary data.</text>
</comment>
<dbReference type="Proteomes" id="UP000634139">
    <property type="component" value="Unassembled WGS sequence"/>
</dbReference>
<evidence type="ECO:0000256" key="1">
    <source>
        <dbReference type="SAM" id="MobiDB-lite"/>
    </source>
</evidence>
<dbReference type="AlphaFoldDB" id="A0A918RGY4"/>
<dbReference type="EMBL" id="BMZD01000003">
    <property type="protein sequence ID" value="GGZ94611.1"/>
    <property type="molecule type" value="Genomic_DNA"/>
</dbReference>
<accession>A0A918RGY4</accession>
<proteinExistence type="predicted"/>
<keyword evidence="3" id="KW-1185">Reference proteome</keyword>
<gene>
    <name evidence="2" type="ORF">GCM10011617_12970</name>
</gene>
<reference evidence="2" key="2">
    <citation type="submission" date="2020-09" db="EMBL/GenBank/DDBJ databases">
        <authorList>
            <person name="Sun Q."/>
            <person name="Kim S."/>
        </authorList>
    </citation>
    <scope>NUCLEOTIDE SEQUENCE</scope>
    <source>
        <strain evidence="2">KCTC 32422</strain>
    </source>
</reference>
<dbReference type="RefSeq" id="WP_189539696.1">
    <property type="nucleotide sequence ID" value="NZ_BMZD01000003.1"/>
</dbReference>
<name>A0A918RGY4_9SPHN</name>
<sequence>MNIANETLETSIDAAKLTAFVSKAQSAYKLYKTAAMESAANCYLLWHFAASEAAEDFARAWFASQLDDYNAEVDRFNNALPDLEARVAAYLAGDSKDISAEEFAKIEDYLGYSKEDWDKAAKLKAEAREGASPFTVVVKFVFSFARASDASNVSRYAKVLEYIDQHRDQLDSMTEDAIVALLKKAGGFEAALDIARGNDPNAAKTDGGNDTENGNADNEAKRDAKVAAIKKAIDLTEPLDTIDYDAKFARDGYVFMVGHKQNDKVSMIGELDVSANEAKALVLKVDTEALAGLDPMSEFVAKVCEISSLVREGKSSIYTVDGSSSGEKHKVTRAFALCDDERGTHLHVSGRYTDTSAVIVARPAKGINIGQLSEPGRFLMLPTERGSDDNVTKTGKDLIKQLGSIGDRVMFGMEAVDDIDTLIWQVVPNDKPLEDCAIDPRFVWQRMANHKHLPVGIDEFTSKACGTLSKAKVQEVHEDYVCKWAKAKEDEKKTFLPIIVSSDGRTLTFEHDKHKTFTISHGSNLGPVVTVLMRPRDIADLFALLAEQNATDFVLSIDPKGLFHVGWYDKYGEYRVYLPTLNDKGVVKDRCLTTLTPAC</sequence>